<organism evidence="8 9">
    <name type="scientific">Halorhodospira neutriphila</name>
    <dbReference type="NCBI Taxonomy" id="168379"/>
    <lineage>
        <taxon>Bacteria</taxon>
        <taxon>Pseudomonadati</taxon>
        <taxon>Pseudomonadota</taxon>
        <taxon>Gammaproteobacteria</taxon>
        <taxon>Chromatiales</taxon>
        <taxon>Ectothiorhodospiraceae</taxon>
        <taxon>Halorhodospira</taxon>
    </lineage>
</organism>
<dbReference type="Pfam" id="PF01292">
    <property type="entry name" value="Ni_hydr_CYTB"/>
    <property type="match status" value="1"/>
</dbReference>
<proteinExistence type="predicted"/>
<comment type="caution">
    <text evidence="8">The sequence shown here is derived from an EMBL/GenBank/DDBJ whole genome shotgun (WGS) entry which is preliminary data.</text>
</comment>
<evidence type="ECO:0000256" key="5">
    <source>
        <dbReference type="ARBA" id="ARBA00023136"/>
    </source>
</evidence>
<dbReference type="SUPFAM" id="SSF81342">
    <property type="entry name" value="Transmembrane di-heme cytochromes"/>
    <property type="match status" value="1"/>
</dbReference>
<dbReference type="Proteomes" id="UP000738126">
    <property type="component" value="Unassembled WGS sequence"/>
</dbReference>
<evidence type="ECO:0000256" key="2">
    <source>
        <dbReference type="ARBA" id="ARBA00022475"/>
    </source>
</evidence>
<keyword evidence="3 6" id="KW-0812">Transmembrane</keyword>
<dbReference type="PANTHER" id="PTHR30485:SF2">
    <property type="entry name" value="BLL0597 PROTEIN"/>
    <property type="match status" value="1"/>
</dbReference>
<dbReference type="EMBL" id="NRSH01000044">
    <property type="protein sequence ID" value="MBK1726456.1"/>
    <property type="molecule type" value="Genomic_DNA"/>
</dbReference>
<dbReference type="PANTHER" id="PTHR30485">
    <property type="entry name" value="NI/FE-HYDROGENASE 1 B-TYPE CYTOCHROME SUBUNIT"/>
    <property type="match status" value="1"/>
</dbReference>
<feature type="transmembrane region" description="Helical" evidence="6">
    <location>
        <begin position="150"/>
        <end position="171"/>
    </location>
</feature>
<evidence type="ECO:0000256" key="4">
    <source>
        <dbReference type="ARBA" id="ARBA00022989"/>
    </source>
</evidence>
<evidence type="ECO:0000256" key="3">
    <source>
        <dbReference type="ARBA" id="ARBA00022692"/>
    </source>
</evidence>
<feature type="transmembrane region" description="Helical" evidence="6">
    <location>
        <begin position="200"/>
        <end position="219"/>
    </location>
</feature>
<comment type="subcellular location">
    <subcellularLocation>
        <location evidence="1">Cell membrane</location>
        <topology evidence="1">Multi-pass membrane protein</topology>
    </subcellularLocation>
</comment>
<evidence type="ECO:0000256" key="6">
    <source>
        <dbReference type="SAM" id="Phobius"/>
    </source>
</evidence>
<keyword evidence="4 6" id="KW-1133">Transmembrane helix</keyword>
<evidence type="ECO:0000259" key="7">
    <source>
        <dbReference type="Pfam" id="PF01292"/>
    </source>
</evidence>
<dbReference type="InterPro" id="IPR016174">
    <property type="entry name" value="Di-haem_cyt_TM"/>
</dbReference>
<dbReference type="Gene3D" id="1.20.950.20">
    <property type="entry name" value="Transmembrane di-heme cytochromes, Chain C"/>
    <property type="match status" value="1"/>
</dbReference>
<keyword evidence="2" id="KW-1003">Cell membrane</keyword>
<feature type="transmembrane region" description="Helical" evidence="6">
    <location>
        <begin position="45"/>
        <end position="63"/>
    </location>
</feature>
<evidence type="ECO:0000256" key="1">
    <source>
        <dbReference type="ARBA" id="ARBA00004651"/>
    </source>
</evidence>
<dbReference type="InterPro" id="IPR051542">
    <property type="entry name" value="Hydrogenase_cytochrome"/>
</dbReference>
<feature type="transmembrane region" description="Helical" evidence="6">
    <location>
        <begin position="20"/>
        <end position="39"/>
    </location>
</feature>
<evidence type="ECO:0000313" key="8">
    <source>
        <dbReference type="EMBL" id="MBK1726456.1"/>
    </source>
</evidence>
<keyword evidence="9" id="KW-1185">Reference proteome</keyword>
<accession>A0ABS1E3Z4</accession>
<feature type="transmembrane region" description="Helical" evidence="6">
    <location>
        <begin position="99"/>
        <end position="121"/>
    </location>
</feature>
<name>A0ABS1E3Z4_9GAMM</name>
<dbReference type="InterPro" id="IPR011577">
    <property type="entry name" value="Cyt_b561_bac/Ni-Hgenase"/>
</dbReference>
<keyword evidence="5 6" id="KW-0472">Membrane</keyword>
<sequence>MEQPPRRVYVWDLPVRLSHWGLFIALVLAWVSAQLGFEWRHVHTWSGYAVIVLVGFRLLWGVLGSETARFTDFLAGPRKVWRYVRGWRRQAPALGHNPLGGWAVVVLLAAALLQAVTGLFATDDILFSGPLNGAVSNATADALSGLHTGFANTLVALVVLHVLAIAVYRLVRGEDLLRPMITGYKPDGGRQPWTAPLYRALVLLAAVAGALALLLWAAGS</sequence>
<feature type="domain" description="Cytochrome b561 bacterial/Ni-hydrogenase" evidence="7">
    <location>
        <begin position="10"/>
        <end position="183"/>
    </location>
</feature>
<evidence type="ECO:0000313" key="9">
    <source>
        <dbReference type="Proteomes" id="UP000738126"/>
    </source>
</evidence>
<protein>
    <submittedName>
        <fullName evidence="8">Hydrogenase</fullName>
    </submittedName>
</protein>
<reference evidence="8 9" key="1">
    <citation type="journal article" date="2020" name="Microorganisms">
        <title>Osmotic Adaptation and Compatible Solute Biosynthesis of Phototrophic Bacteria as Revealed from Genome Analyses.</title>
        <authorList>
            <person name="Imhoff J.F."/>
            <person name="Rahn T."/>
            <person name="Kunzel S."/>
            <person name="Keller A."/>
            <person name="Neulinger S.C."/>
        </authorList>
    </citation>
    <scope>NUCLEOTIDE SEQUENCE [LARGE SCALE GENOMIC DNA]</scope>
    <source>
        <strain evidence="8 9">DSM 15116</strain>
    </source>
</reference>
<gene>
    <name evidence="8" type="ORF">CKO13_05365</name>
</gene>
<dbReference type="RefSeq" id="WP_200257638.1">
    <property type="nucleotide sequence ID" value="NZ_NRSH01000044.1"/>
</dbReference>